<evidence type="ECO:0000313" key="3">
    <source>
        <dbReference type="Proteomes" id="UP000292564"/>
    </source>
</evidence>
<dbReference type="PANTHER" id="PTHR33627:SF1">
    <property type="entry name" value="TRANSPOSASE"/>
    <property type="match status" value="1"/>
</dbReference>
<accession>A0A4Q7ZKD6</accession>
<name>A0A4Q7ZKD6_9ACTN</name>
<dbReference type="AlphaFoldDB" id="A0A4Q7ZKD6"/>
<evidence type="ECO:0000313" key="2">
    <source>
        <dbReference type="EMBL" id="RZU51388.1"/>
    </source>
</evidence>
<comment type="caution">
    <text evidence="2">The sequence shown here is derived from an EMBL/GenBank/DDBJ whole genome shotgun (WGS) entry which is preliminary data.</text>
</comment>
<dbReference type="EMBL" id="SHKY01000001">
    <property type="protein sequence ID" value="RZU51388.1"/>
    <property type="molecule type" value="Genomic_DNA"/>
</dbReference>
<dbReference type="Proteomes" id="UP000292564">
    <property type="component" value="Unassembled WGS sequence"/>
</dbReference>
<dbReference type="InterPro" id="IPR038721">
    <property type="entry name" value="IS701-like_DDE_dom"/>
</dbReference>
<gene>
    <name evidence="2" type="ORF">EV385_3215</name>
</gene>
<keyword evidence="3" id="KW-1185">Reference proteome</keyword>
<dbReference type="PANTHER" id="PTHR33627">
    <property type="entry name" value="TRANSPOSASE"/>
    <property type="match status" value="1"/>
</dbReference>
<feature type="domain" description="Transposase IS701-like DDE" evidence="1">
    <location>
        <begin position="39"/>
        <end position="270"/>
    </location>
</feature>
<dbReference type="NCBIfam" id="NF033540">
    <property type="entry name" value="transpos_IS701"/>
    <property type="match status" value="1"/>
</dbReference>
<dbReference type="InterPro" id="IPR039365">
    <property type="entry name" value="IS701-like"/>
</dbReference>
<dbReference type="OrthoDB" id="4954307at2"/>
<protein>
    <submittedName>
        <fullName evidence="2">SRSO17 transposase</fullName>
    </submittedName>
</protein>
<proteinExistence type="predicted"/>
<sequence>MEIGLQRSAAQRGEYQVTEPITTRSQWSEEDFRSFCGDVFASLGRTDQRNAAETYLYGLLNCSGRKSIRRLVETAPGRSEQSLQQFINQSPWDPEPIRRRLFERLVQHLKPSAYVIEEVHFPKHGRYSAAVERQYVHTLGRVSNCQLAITVTLTDEDLTVPINWRLMVPEAWGRDAERRTRARMPNHELPRPYWQYQVEVLDDMALEWGLPSAPVVVDTANRTNIEPFLAGLEQRRQPYLVHVSPTQRVWYETTGNRTPRPQMASLGDTQTLPWHLTVSDLIARTWNLPRETVEWRHEGATGLRSQFLQLPVRATLSDGVAGRAHGPAPQRMLLCEWPLGKARPRGFWLTNMVDRPLSDLVSLAKIRLQAGPRLEAFADRYGLRDYEGRTFAGWHHHVALCSAAYTYDVISERTGTKCPSDEDRLEYVAS</sequence>
<evidence type="ECO:0000259" key="1">
    <source>
        <dbReference type="Pfam" id="PF13546"/>
    </source>
</evidence>
<reference evidence="2 3" key="1">
    <citation type="submission" date="2019-02" db="EMBL/GenBank/DDBJ databases">
        <title>Sequencing the genomes of 1000 actinobacteria strains.</title>
        <authorList>
            <person name="Klenk H.-P."/>
        </authorList>
    </citation>
    <scope>NUCLEOTIDE SEQUENCE [LARGE SCALE GENOMIC DNA]</scope>
    <source>
        <strain evidence="2 3">DSM 45162</strain>
    </source>
</reference>
<dbReference type="Pfam" id="PF13546">
    <property type="entry name" value="DDE_5"/>
    <property type="match status" value="1"/>
</dbReference>
<organism evidence="2 3">
    <name type="scientific">Krasilnikovia cinnamomea</name>
    <dbReference type="NCBI Taxonomy" id="349313"/>
    <lineage>
        <taxon>Bacteria</taxon>
        <taxon>Bacillati</taxon>
        <taxon>Actinomycetota</taxon>
        <taxon>Actinomycetes</taxon>
        <taxon>Micromonosporales</taxon>
        <taxon>Micromonosporaceae</taxon>
        <taxon>Krasilnikovia</taxon>
    </lineage>
</organism>